<gene>
    <name evidence="2" type="ORF">BHS09_00510</name>
</gene>
<evidence type="ECO:0000313" key="3">
    <source>
        <dbReference type="Proteomes" id="UP000320179"/>
    </source>
</evidence>
<dbReference type="Proteomes" id="UP000320179">
    <property type="component" value="Chromosome"/>
</dbReference>
<reference evidence="2 3" key="1">
    <citation type="journal article" date="2019" name="Science">
        <title>Social genes are selection hotspots in kin groups of a soil microbe.</title>
        <authorList>
            <person name="Wielgoss S."/>
            <person name="Wolfensberger R."/>
            <person name="Sun L."/>
            <person name="Fiegna F."/>
            <person name="Velicer G.J."/>
        </authorList>
    </citation>
    <scope>NUCLEOTIDE SEQUENCE [LARGE SCALE GENOMIC DNA]</scope>
    <source>
        <strain evidence="2 3">MC3.5.9c15</strain>
    </source>
</reference>
<sequence length="268" mass="27942">MRAPPIPQGRPPMRVNLFQSIARPSETRPQQSVPPAASGPAQAQAPQQPSVPDVVARYFTDSFEAADASEVIKQTKDANCGAAVATLLSRTAGKDSASAAQKMDALESRFTDGGGTTPEELAKMLAHEGLEVKKGTSNFDMPSVNEALARGQQVVVQLDTNRLATGVDSKVAGGSHWVVVDAMDDKGNYQVKDTNTGSKYSVSGQQIADSVGSAWELHQGGGMLVVGDPQSAMDEGTLVEKSSLHTSVLGNTDGGGSRARGSFGRESS</sequence>
<evidence type="ECO:0008006" key="4">
    <source>
        <dbReference type="Google" id="ProtNLM"/>
    </source>
</evidence>
<feature type="region of interest" description="Disordered" evidence="1">
    <location>
        <begin position="21"/>
        <end position="50"/>
    </location>
</feature>
<accession>A0AAE6FVC3</accession>
<protein>
    <recommendedName>
        <fullName evidence="4">Peptidase C39-like domain-containing protein</fullName>
    </recommendedName>
</protein>
<feature type="region of interest" description="Disordered" evidence="1">
    <location>
        <begin position="240"/>
        <end position="268"/>
    </location>
</feature>
<proteinExistence type="predicted"/>
<evidence type="ECO:0000313" key="2">
    <source>
        <dbReference type="EMBL" id="QDE65609.1"/>
    </source>
</evidence>
<dbReference type="AlphaFoldDB" id="A0AAE6FVC3"/>
<evidence type="ECO:0000256" key="1">
    <source>
        <dbReference type="SAM" id="MobiDB-lite"/>
    </source>
</evidence>
<dbReference type="Gene3D" id="3.90.70.10">
    <property type="entry name" value="Cysteine proteinases"/>
    <property type="match status" value="1"/>
</dbReference>
<organism evidence="2 3">
    <name type="scientific">Myxococcus xanthus</name>
    <dbReference type="NCBI Taxonomy" id="34"/>
    <lineage>
        <taxon>Bacteria</taxon>
        <taxon>Pseudomonadati</taxon>
        <taxon>Myxococcota</taxon>
        <taxon>Myxococcia</taxon>
        <taxon>Myxococcales</taxon>
        <taxon>Cystobacterineae</taxon>
        <taxon>Myxococcaceae</taxon>
        <taxon>Myxococcus</taxon>
    </lineage>
</organism>
<feature type="compositionally biased region" description="Low complexity" evidence="1">
    <location>
        <begin position="29"/>
        <end position="50"/>
    </location>
</feature>
<feature type="compositionally biased region" description="Low complexity" evidence="1">
    <location>
        <begin position="259"/>
        <end position="268"/>
    </location>
</feature>
<name>A0AAE6FVC3_MYXXA</name>
<dbReference type="EMBL" id="CP017174">
    <property type="protein sequence ID" value="QDE65609.1"/>
    <property type="molecule type" value="Genomic_DNA"/>
</dbReference>